<name>A0A1I7LDN5_9BACL</name>
<dbReference type="InterPro" id="IPR006680">
    <property type="entry name" value="Amidohydro-rel"/>
</dbReference>
<organism evidence="2 3">
    <name type="scientific">Alicyclobacillus macrosporangiidus</name>
    <dbReference type="NCBI Taxonomy" id="392015"/>
    <lineage>
        <taxon>Bacteria</taxon>
        <taxon>Bacillati</taxon>
        <taxon>Bacillota</taxon>
        <taxon>Bacilli</taxon>
        <taxon>Bacillales</taxon>
        <taxon>Alicyclobacillaceae</taxon>
        <taxon>Alicyclobacillus</taxon>
    </lineage>
</organism>
<evidence type="ECO:0000259" key="1">
    <source>
        <dbReference type="Pfam" id="PF01979"/>
    </source>
</evidence>
<dbReference type="eggNOG" id="COG1228">
    <property type="taxonomic scope" value="Bacteria"/>
</dbReference>
<dbReference type="InterPro" id="IPR011059">
    <property type="entry name" value="Metal-dep_hydrolase_composite"/>
</dbReference>
<accession>A0A1I7LDN5</accession>
<dbReference type="EMBL" id="FPBV01000039">
    <property type="protein sequence ID" value="SFV07805.1"/>
    <property type="molecule type" value="Genomic_DNA"/>
</dbReference>
<keyword evidence="3" id="KW-1185">Reference proteome</keyword>
<dbReference type="AlphaFoldDB" id="A0A1I7LDN5"/>
<dbReference type="GO" id="GO:0016810">
    <property type="term" value="F:hydrolase activity, acting on carbon-nitrogen (but not peptide) bonds"/>
    <property type="evidence" value="ECO:0007669"/>
    <property type="project" value="InterPro"/>
</dbReference>
<dbReference type="PANTHER" id="PTHR43135:SF3">
    <property type="entry name" value="ALPHA-D-RIBOSE 1-METHYLPHOSPHONATE 5-TRIPHOSPHATE DIPHOSPHATASE"/>
    <property type="match status" value="1"/>
</dbReference>
<sequence>MAFKLIRNGTLIDGRGGDPVESASVLIDGNKIVAVGPEAHVHVPADAEVFDAQGGCILPGFIDTHVHIMFQVENFQKRLTTPFAYNFYKALTYMRNTLNAGITSIRDAGGADVGLKMAVEDGLVEGPRMQVSIEPLTITGGHGDSWMLSGLDMNLRGYPGHPSGVCDGVEEVRKKVREILRAGADVIKVHATGGVLSPTDHPEFTQFSLEELKVMVQEGQYRRGVKVMAHAQGAEGIRNAVLAGIHSIEHGVFIDDETAELMVQHGTYLVPTLLAPVSVLEAAERDDSMPEYGIRKCREVIECHKESVARAYKAGVKIAMGTDAGVMPHGTNLRELGLMCEIGMSPMEAIVATTKVAAECMGWEDKVGTVEVGKLADVIITRTNPLKDIRSLENTNNVVTVFKDGKVVKDIREGVRR</sequence>
<evidence type="ECO:0000313" key="2">
    <source>
        <dbReference type="EMBL" id="SFV07805.1"/>
    </source>
</evidence>
<dbReference type="STRING" id="392015.SAMN05421543_1395"/>
<dbReference type="SUPFAM" id="SSF51338">
    <property type="entry name" value="Composite domain of metallo-dependent hydrolases"/>
    <property type="match status" value="1"/>
</dbReference>
<dbReference type="RefSeq" id="WP_074956582.1">
    <property type="nucleotide sequence ID" value="NZ_FPBV01000039.1"/>
</dbReference>
<dbReference type="PANTHER" id="PTHR43135">
    <property type="entry name" value="ALPHA-D-RIBOSE 1-METHYLPHOSPHONATE 5-TRIPHOSPHATE DIPHOSPHATASE"/>
    <property type="match status" value="1"/>
</dbReference>
<dbReference type="Gene3D" id="3.20.20.140">
    <property type="entry name" value="Metal-dependent hydrolases"/>
    <property type="match status" value="1"/>
</dbReference>
<dbReference type="Gene3D" id="2.30.40.10">
    <property type="entry name" value="Urease, subunit C, domain 1"/>
    <property type="match status" value="1"/>
</dbReference>
<dbReference type="InterPro" id="IPR051781">
    <property type="entry name" value="Metallo-dep_Hydrolase"/>
</dbReference>
<dbReference type="InterPro" id="IPR057744">
    <property type="entry name" value="OTAase-like"/>
</dbReference>
<protein>
    <submittedName>
        <fullName evidence="2">Imidazolonepropionase</fullName>
    </submittedName>
</protein>
<gene>
    <name evidence="2" type="ORF">SAMN05421543_1395</name>
</gene>
<dbReference type="SUPFAM" id="SSF51556">
    <property type="entry name" value="Metallo-dependent hydrolases"/>
    <property type="match status" value="1"/>
</dbReference>
<dbReference type="OrthoDB" id="9797498at2"/>
<reference evidence="3" key="1">
    <citation type="submission" date="2016-10" db="EMBL/GenBank/DDBJ databases">
        <authorList>
            <person name="Varghese N."/>
        </authorList>
    </citation>
    <scope>NUCLEOTIDE SEQUENCE [LARGE SCALE GENOMIC DNA]</scope>
    <source>
        <strain evidence="3">DSM 17980</strain>
    </source>
</reference>
<dbReference type="Proteomes" id="UP000183508">
    <property type="component" value="Unassembled WGS sequence"/>
</dbReference>
<dbReference type="Pfam" id="PF01979">
    <property type="entry name" value="Amidohydro_1"/>
    <property type="match status" value="1"/>
</dbReference>
<dbReference type="CDD" id="cd01299">
    <property type="entry name" value="Met_dep_hydrolase_A"/>
    <property type="match status" value="1"/>
</dbReference>
<dbReference type="InterPro" id="IPR032466">
    <property type="entry name" value="Metal_Hydrolase"/>
</dbReference>
<evidence type="ECO:0000313" key="3">
    <source>
        <dbReference type="Proteomes" id="UP000183508"/>
    </source>
</evidence>
<proteinExistence type="predicted"/>
<feature type="domain" description="Amidohydrolase-related" evidence="1">
    <location>
        <begin position="57"/>
        <end position="408"/>
    </location>
</feature>